<evidence type="ECO:0000256" key="4">
    <source>
        <dbReference type="ARBA" id="ARBA00022547"/>
    </source>
</evidence>
<dbReference type="HAMAP" id="MF_01396">
    <property type="entry name" value="ATP_synth_c_bact"/>
    <property type="match status" value="1"/>
</dbReference>
<gene>
    <name evidence="12 14" type="primary">atpE</name>
    <name evidence="14" type="ORF">NSMM_400142</name>
</gene>
<feature type="site" description="Reversibly protonated during proton transport" evidence="12">
    <location>
        <position position="63"/>
    </location>
</feature>
<dbReference type="CDD" id="cd18121">
    <property type="entry name" value="ATP-synt_Fo_c"/>
    <property type="match status" value="1"/>
</dbReference>
<dbReference type="NCBIfam" id="TIGR03322">
    <property type="entry name" value="alt_F1F0_F0_C"/>
    <property type="match status" value="1"/>
</dbReference>
<evidence type="ECO:0000256" key="12">
    <source>
        <dbReference type="HAMAP-Rule" id="MF_01396"/>
    </source>
</evidence>
<keyword evidence="3 12" id="KW-0813">Transport</keyword>
<keyword evidence="10 12" id="KW-0472">Membrane</keyword>
<dbReference type="Pfam" id="PF00137">
    <property type="entry name" value="ATP-synt_C"/>
    <property type="match status" value="1"/>
</dbReference>
<dbReference type="NCBIfam" id="NF009998">
    <property type="entry name" value="PRK13468.1"/>
    <property type="match status" value="1"/>
</dbReference>
<dbReference type="GO" id="GO:0008289">
    <property type="term" value="F:lipid binding"/>
    <property type="evidence" value="ECO:0007669"/>
    <property type="project" value="UniProtKB-KW"/>
</dbReference>
<evidence type="ECO:0000256" key="11">
    <source>
        <dbReference type="ARBA" id="ARBA00023310"/>
    </source>
</evidence>
<feature type="domain" description="V-ATPase proteolipid subunit C-like" evidence="13">
    <location>
        <begin position="13"/>
        <end position="76"/>
    </location>
</feature>
<evidence type="ECO:0000256" key="9">
    <source>
        <dbReference type="ARBA" id="ARBA00023121"/>
    </source>
</evidence>
<comment type="caution">
    <text evidence="12">Lacks conserved residue(s) required for the propagation of feature annotation.</text>
</comment>
<keyword evidence="9 12" id="KW-0446">Lipid-binding</keyword>
<dbReference type="InterPro" id="IPR035921">
    <property type="entry name" value="F/V-ATP_Csub_sf"/>
</dbReference>
<sequence>MDSMTIIAVASIITAGLTIAIGALGPALGEGKAVATALTSLAQQPDASATITRTLFVGLAMIESTAIYCFVVSMILIFANPFWNHFIAQTAGQ</sequence>
<evidence type="ECO:0000256" key="7">
    <source>
        <dbReference type="ARBA" id="ARBA00022989"/>
    </source>
</evidence>
<reference evidence="14 15" key="1">
    <citation type="submission" date="2016-10" db="EMBL/GenBank/DDBJ databases">
        <authorList>
            <person name="de Groot N.N."/>
        </authorList>
    </citation>
    <scope>NUCLEOTIDE SEQUENCE [LARGE SCALE GENOMIC DNA]</scope>
    <source>
        <strain evidence="14">1</strain>
    </source>
</reference>
<dbReference type="InterPro" id="IPR017708">
    <property type="entry name" value="Alt_ATP_synth_F0_Csu"/>
</dbReference>
<evidence type="ECO:0000256" key="10">
    <source>
        <dbReference type="ARBA" id="ARBA00023136"/>
    </source>
</evidence>
<dbReference type="InterPro" id="IPR000454">
    <property type="entry name" value="ATP_synth_F0_csu"/>
</dbReference>
<comment type="subcellular location">
    <subcellularLocation>
        <location evidence="12">Cell membrane</location>
        <topology evidence="12">Multi-pass membrane protein</topology>
    </subcellularLocation>
    <subcellularLocation>
        <location evidence="1">Membrane</location>
        <topology evidence="1">Multi-pass membrane protein</topology>
    </subcellularLocation>
</comment>
<dbReference type="GO" id="GO:0005886">
    <property type="term" value="C:plasma membrane"/>
    <property type="evidence" value="ECO:0007669"/>
    <property type="project" value="UniProtKB-SubCell"/>
</dbReference>
<keyword evidence="12" id="KW-1003">Cell membrane</keyword>
<dbReference type="SUPFAM" id="SSF81333">
    <property type="entry name" value="F1F0 ATP synthase subunit C"/>
    <property type="match status" value="1"/>
</dbReference>
<evidence type="ECO:0000259" key="13">
    <source>
        <dbReference type="Pfam" id="PF00137"/>
    </source>
</evidence>
<dbReference type="STRING" id="51642.NSMM_400142"/>
<dbReference type="Proteomes" id="UP000198729">
    <property type="component" value="Unassembled WGS sequence"/>
</dbReference>
<evidence type="ECO:0000256" key="2">
    <source>
        <dbReference type="ARBA" id="ARBA00006704"/>
    </source>
</evidence>
<feature type="transmembrane region" description="Helical" evidence="12">
    <location>
        <begin position="55"/>
        <end position="79"/>
    </location>
</feature>
<keyword evidence="8 12" id="KW-0406">Ion transport</keyword>
<dbReference type="GO" id="GO:0033177">
    <property type="term" value="C:proton-transporting two-sector ATPase complex, proton-transporting domain"/>
    <property type="evidence" value="ECO:0007669"/>
    <property type="project" value="InterPro"/>
</dbReference>
<evidence type="ECO:0000313" key="15">
    <source>
        <dbReference type="Proteomes" id="UP000198729"/>
    </source>
</evidence>
<keyword evidence="5 12" id="KW-0812">Transmembrane</keyword>
<keyword evidence="4 12" id="KW-0138">CF(0)</keyword>
<dbReference type="AlphaFoldDB" id="A0A1G5SEP2"/>
<dbReference type="NCBIfam" id="TIGR01260">
    <property type="entry name" value="ATP_synt_c"/>
    <property type="match status" value="1"/>
</dbReference>
<evidence type="ECO:0000313" key="14">
    <source>
        <dbReference type="EMBL" id="SCZ85664.1"/>
    </source>
</evidence>
<dbReference type="EMBL" id="FMWO01000048">
    <property type="protein sequence ID" value="SCZ85664.1"/>
    <property type="molecule type" value="Genomic_DNA"/>
</dbReference>
<dbReference type="GO" id="GO:0045259">
    <property type="term" value="C:proton-transporting ATP synthase complex"/>
    <property type="evidence" value="ECO:0007669"/>
    <property type="project" value="UniProtKB-KW"/>
</dbReference>
<dbReference type="InterPro" id="IPR005953">
    <property type="entry name" value="ATP_synth_csu_bac/chlpt"/>
</dbReference>
<evidence type="ECO:0000256" key="1">
    <source>
        <dbReference type="ARBA" id="ARBA00004141"/>
    </source>
</evidence>
<comment type="similarity">
    <text evidence="2 12">Belongs to the ATPase C chain family.</text>
</comment>
<dbReference type="InterPro" id="IPR002379">
    <property type="entry name" value="ATPase_proteolipid_c-like_dom"/>
</dbReference>
<keyword evidence="15" id="KW-1185">Reference proteome</keyword>
<evidence type="ECO:0000256" key="8">
    <source>
        <dbReference type="ARBA" id="ARBA00023065"/>
    </source>
</evidence>
<dbReference type="OrthoDB" id="5296711at2"/>
<comment type="function">
    <text evidence="12">Key component of the F(0) channel; it plays a direct role in translocation across the membrane. A homomeric c-ring of between 10-14 subunits forms the central stalk rotor element with the F(1) delta and epsilon subunits.</text>
</comment>
<protein>
    <recommendedName>
        <fullName evidence="12">ATP synthase subunit c</fullName>
    </recommendedName>
    <alternativeName>
        <fullName evidence="12">ATP synthase F(0) sector subunit c</fullName>
    </alternativeName>
    <alternativeName>
        <fullName evidence="12">F-type ATPase subunit c</fullName>
        <shortName evidence="12">F-ATPase subunit c</shortName>
    </alternativeName>
    <alternativeName>
        <fullName evidence="12">Lipid-binding protein</fullName>
    </alternativeName>
</protein>
<dbReference type="PRINTS" id="PR00124">
    <property type="entry name" value="ATPASEC"/>
</dbReference>
<evidence type="ECO:0000256" key="5">
    <source>
        <dbReference type="ARBA" id="ARBA00022692"/>
    </source>
</evidence>
<comment type="function">
    <text evidence="12">F(1)F(0) ATP synthase produces ATP from ADP in the presence of a proton or sodium gradient. F-type ATPases consist of two structural domains, F(1) containing the extramembraneous catalytic core and F(0) containing the membrane proton channel, linked together by a central stalk and a peripheral stalk. During catalysis, ATP synthesis in the catalytic domain of F(1) is coupled via a rotary mechanism of the central stalk subunits to proton translocation.</text>
</comment>
<evidence type="ECO:0000256" key="3">
    <source>
        <dbReference type="ARBA" id="ARBA00022448"/>
    </source>
</evidence>
<proteinExistence type="inferred from homology"/>
<accession>A0A1G5SEP2</accession>
<dbReference type="Gene3D" id="1.20.120.610">
    <property type="entry name" value="lithium bound rotor ring of v- atpase"/>
    <property type="match status" value="1"/>
</dbReference>
<keyword evidence="6 12" id="KW-0375">Hydrogen ion transport</keyword>
<keyword evidence="7 12" id="KW-1133">Transmembrane helix</keyword>
<dbReference type="RefSeq" id="WP_090286126.1">
    <property type="nucleotide sequence ID" value="NZ_FMWO01000048.1"/>
</dbReference>
<keyword evidence="11 12" id="KW-0066">ATP synthesis</keyword>
<dbReference type="GO" id="GO:0046933">
    <property type="term" value="F:proton-transporting ATP synthase activity, rotational mechanism"/>
    <property type="evidence" value="ECO:0007669"/>
    <property type="project" value="UniProtKB-UniRule"/>
</dbReference>
<evidence type="ECO:0000256" key="6">
    <source>
        <dbReference type="ARBA" id="ARBA00022781"/>
    </source>
</evidence>
<organism evidence="14 15">
    <name type="scientific">Nitrosomonas mobilis</name>
    <dbReference type="NCBI Taxonomy" id="51642"/>
    <lineage>
        <taxon>Bacteria</taxon>
        <taxon>Pseudomonadati</taxon>
        <taxon>Pseudomonadota</taxon>
        <taxon>Betaproteobacteria</taxon>
        <taxon>Nitrosomonadales</taxon>
        <taxon>Nitrosomonadaceae</taxon>
        <taxon>Nitrosomonas</taxon>
    </lineage>
</organism>
<name>A0A1G5SEP2_9PROT</name>